<dbReference type="PROSITE" id="PS50885">
    <property type="entry name" value="HAMP"/>
    <property type="match status" value="1"/>
</dbReference>
<dbReference type="SMART" id="SM00388">
    <property type="entry name" value="HisKA"/>
    <property type="match status" value="1"/>
</dbReference>
<keyword evidence="9" id="KW-0902">Two-component regulatory system</keyword>
<evidence type="ECO:0000313" key="15">
    <source>
        <dbReference type="Proteomes" id="UP001500326"/>
    </source>
</evidence>
<dbReference type="PROSITE" id="PS50109">
    <property type="entry name" value="HIS_KIN"/>
    <property type="match status" value="1"/>
</dbReference>
<evidence type="ECO:0000256" key="1">
    <source>
        <dbReference type="ARBA" id="ARBA00000085"/>
    </source>
</evidence>
<dbReference type="Proteomes" id="UP001500326">
    <property type="component" value="Unassembled WGS sequence"/>
</dbReference>
<dbReference type="InterPro" id="IPR050428">
    <property type="entry name" value="TCS_sensor_his_kinase"/>
</dbReference>
<proteinExistence type="predicted"/>
<gene>
    <name evidence="14" type="ORF">GCM10009777_26660</name>
</gene>
<evidence type="ECO:0000256" key="2">
    <source>
        <dbReference type="ARBA" id="ARBA00004236"/>
    </source>
</evidence>
<keyword evidence="15" id="KW-1185">Reference proteome</keyword>
<comment type="caution">
    <text evidence="14">The sequence shown here is derived from an EMBL/GenBank/DDBJ whole genome shotgun (WGS) entry which is preliminary data.</text>
</comment>
<dbReference type="InterPro" id="IPR005467">
    <property type="entry name" value="His_kinase_dom"/>
</dbReference>
<dbReference type="InterPro" id="IPR036890">
    <property type="entry name" value="HATPase_C_sf"/>
</dbReference>
<sequence length="439" mass="46588">MLIGALLLAVAAIVFHAQIGQVLLSADKKLLYDATTSYLTEIQGHPDQIDPPGGEQHLAVVRPDGSAPVNNLPDSLTAQLDELVGMGSGSHLVTAGGHEYLAVVRTVATNDGDWHVVASHDQRFAKTVLANLTNILFLAAGILLVTLGLTSWLLTTAALRPVSRMRAKAESLVETGSAEELPVGEADDELADLATTLNSLLLNVRTSAAREKQMVADASHELRTPIAVLRGQLELAQSSIGDPAAHRRDLTAARDTSERLSRLATNLLQLSTLEANEDTTLATARALIEEFRSASDRARLLAPDKHIDIDFDSDVDDSLDIDYRISDVRFGQVLDNLLSNAVRATPSAGRIHVELTMIDTALQLTVQDSGPGVPAEFAATAFDRFTRARTRRGTDETGSGLGLAIVAAIVANASGTIRLDNAPGGGLEALVTIPEHSNP</sequence>
<dbReference type="SMART" id="SM00387">
    <property type="entry name" value="HATPase_c"/>
    <property type="match status" value="1"/>
</dbReference>
<evidence type="ECO:0000256" key="6">
    <source>
        <dbReference type="ARBA" id="ARBA00022692"/>
    </source>
</evidence>
<dbReference type="InterPro" id="IPR003660">
    <property type="entry name" value="HAMP_dom"/>
</dbReference>
<keyword evidence="8 11" id="KW-1133">Transmembrane helix</keyword>
<dbReference type="Gene3D" id="3.30.565.10">
    <property type="entry name" value="Histidine kinase-like ATPase, C-terminal domain"/>
    <property type="match status" value="1"/>
</dbReference>
<keyword evidence="7" id="KW-0418">Kinase</keyword>
<dbReference type="Pfam" id="PF00512">
    <property type="entry name" value="HisKA"/>
    <property type="match status" value="1"/>
</dbReference>
<evidence type="ECO:0000256" key="3">
    <source>
        <dbReference type="ARBA" id="ARBA00012438"/>
    </source>
</evidence>
<evidence type="ECO:0000256" key="10">
    <source>
        <dbReference type="ARBA" id="ARBA00023136"/>
    </source>
</evidence>
<keyword evidence="5" id="KW-0808">Transferase</keyword>
<dbReference type="EMBL" id="BAAAOH010000001">
    <property type="protein sequence ID" value="GAA1990029.1"/>
    <property type="molecule type" value="Genomic_DNA"/>
</dbReference>
<keyword evidence="4" id="KW-0597">Phosphoprotein</keyword>
<dbReference type="InterPro" id="IPR004358">
    <property type="entry name" value="Sig_transdc_His_kin-like_C"/>
</dbReference>
<evidence type="ECO:0000259" key="12">
    <source>
        <dbReference type="PROSITE" id="PS50109"/>
    </source>
</evidence>
<keyword evidence="14" id="KW-0547">Nucleotide-binding</keyword>
<feature type="domain" description="HAMP" evidence="13">
    <location>
        <begin position="156"/>
        <end position="209"/>
    </location>
</feature>
<dbReference type="PRINTS" id="PR00344">
    <property type="entry name" value="BCTRLSENSOR"/>
</dbReference>
<dbReference type="InterPro" id="IPR036097">
    <property type="entry name" value="HisK_dim/P_sf"/>
</dbReference>
<reference evidence="14 15" key="1">
    <citation type="journal article" date="2019" name="Int. J. Syst. Evol. Microbiol.">
        <title>The Global Catalogue of Microorganisms (GCM) 10K type strain sequencing project: providing services to taxonomists for standard genome sequencing and annotation.</title>
        <authorList>
            <consortium name="The Broad Institute Genomics Platform"/>
            <consortium name="The Broad Institute Genome Sequencing Center for Infectious Disease"/>
            <person name="Wu L."/>
            <person name="Ma J."/>
        </authorList>
    </citation>
    <scope>NUCLEOTIDE SEQUENCE [LARGE SCALE GENOMIC DNA]</scope>
    <source>
        <strain evidence="14 15">JCM 14902</strain>
    </source>
</reference>
<protein>
    <recommendedName>
        <fullName evidence="3">histidine kinase</fullName>
        <ecNumber evidence="3">2.7.13.3</ecNumber>
    </recommendedName>
</protein>
<evidence type="ECO:0000256" key="9">
    <source>
        <dbReference type="ARBA" id="ARBA00023012"/>
    </source>
</evidence>
<evidence type="ECO:0000256" key="4">
    <source>
        <dbReference type="ARBA" id="ARBA00022553"/>
    </source>
</evidence>
<dbReference type="CDD" id="cd00082">
    <property type="entry name" value="HisKA"/>
    <property type="match status" value="1"/>
</dbReference>
<dbReference type="SMART" id="SM00304">
    <property type="entry name" value="HAMP"/>
    <property type="match status" value="1"/>
</dbReference>
<dbReference type="InterPro" id="IPR003661">
    <property type="entry name" value="HisK_dim/P_dom"/>
</dbReference>
<dbReference type="PANTHER" id="PTHR45436:SF5">
    <property type="entry name" value="SENSOR HISTIDINE KINASE TRCS"/>
    <property type="match status" value="1"/>
</dbReference>
<evidence type="ECO:0000256" key="7">
    <source>
        <dbReference type="ARBA" id="ARBA00022777"/>
    </source>
</evidence>
<dbReference type="EC" id="2.7.13.3" evidence="3"/>
<evidence type="ECO:0000259" key="13">
    <source>
        <dbReference type="PROSITE" id="PS50885"/>
    </source>
</evidence>
<dbReference type="Gene3D" id="6.10.340.10">
    <property type="match status" value="1"/>
</dbReference>
<dbReference type="InterPro" id="IPR003594">
    <property type="entry name" value="HATPase_dom"/>
</dbReference>
<dbReference type="Gene3D" id="1.10.287.130">
    <property type="match status" value="1"/>
</dbReference>
<dbReference type="SUPFAM" id="SSF55874">
    <property type="entry name" value="ATPase domain of HSP90 chaperone/DNA topoisomerase II/histidine kinase"/>
    <property type="match status" value="1"/>
</dbReference>
<keyword evidence="6 11" id="KW-0812">Transmembrane</keyword>
<comment type="subcellular location">
    <subcellularLocation>
        <location evidence="2">Cell membrane</location>
    </subcellularLocation>
</comment>
<dbReference type="Pfam" id="PF02518">
    <property type="entry name" value="HATPase_c"/>
    <property type="match status" value="1"/>
</dbReference>
<accession>A0ABN2SP00</accession>
<evidence type="ECO:0000256" key="11">
    <source>
        <dbReference type="SAM" id="Phobius"/>
    </source>
</evidence>
<dbReference type="PANTHER" id="PTHR45436">
    <property type="entry name" value="SENSOR HISTIDINE KINASE YKOH"/>
    <property type="match status" value="1"/>
</dbReference>
<name>A0ABN2SP00_9MICO</name>
<dbReference type="GO" id="GO:0005524">
    <property type="term" value="F:ATP binding"/>
    <property type="evidence" value="ECO:0007669"/>
    <property type="project" value="UniProtKB-KW"/>
</dbReference>
<keyword evidence="14" id="KW-0067">ATP-binding</keyword>
<evidence type="ECO:0000313" key="14">
    <source>
        <dbReference type="EMBL" id="GAA1990029.1"/>
    </source>
</evidence>
<feature type="transmembrane region" description="Helical" evidence="11">
    <location>
        <begin position="135"/>
        <end position="159"/>
    </location>
</feature>
<organism evidence="14 15">
    <name type="scientific">Microbacterium pumilum</name>
    <dbReference type="NCBI Taxonomy" id="344165"/>
    <lineage>
        <taxon>Bacteria</taxon>
        <taxon>Bacillati</taxon>
        <taxon>Actinomycetota</taxon>
        <taxon>Actinomycetes</taxon>
        <taxon>Micrococcales</taxon>
        <taxon>Microbacteriaceae</taxon>
        <taxon>Microbacterium</taxon>
    </lineage>
</organism>
<evidence type="ECO:0000256" key="8">
    <source>
        <dbReference type="ARBA" id="ARBA00022989"/>
    </source>
</evidence>
<keyword evidence="10 11" id="KW-0472">Membrane</keyword>
<comment type="catalytic activity">
    <reaction evidence="1">
        <text>ATP + protein L-histidine = ADP + protein N-phospho-L-histidine.</text>
        <dbReference type="EC" id="2.7.13.3"/>
    </reaction>
</comment>
<evidence type="ECO:0000256" key="5">
    <source>
        <dbReference type="ARBA" id="ARBA00022679"/>
    </source>
</evidence>
<dbReference type="SUPFAM" id="SSF47384">
    <property type="entry name" value="Homodimeric domain of signal transducing histidine kinase"/>
    <property type="match status" value="1"/>
</dbReference>
<feature type="domain" description="Histidine kinase" evidence="12">
    <location>
        <begin position="217"/>
        <end position="437"/>
    </location>
</feature>